<dbReference type="InterPro" id="IPR001494">
    <property type="entry name" value="Importin-beta_N"/>
</dbReference>
<dbReference type="Pfam" id="PF03810">
    <property type="entry name" value="IBN_N"/>
    <property type="match status" value="1"/>
</dbReference>
<sequence>MEINQGSVTALAECLLQTLSPDAAIRKQAERDIASIEKEKNYSLILLTLVSSSNLDITIRTAGAITFKNFIKRNWATEEGRENNIHEEIRGKIKELIVDLMLKSPEKIQRQLSDAIAEIGKSDFPEKWPTLIKDMTDKFATGDFNIINGVLQTANTLFARYRFENRSDKLWMEIKYVMANFAHPFTELFFATKDLTVVHKDNKEALKVIFGSLKLCCEIFEALTSQDVPEYFEDNMERWMRALLQLLTEDVPLLNTDNEEEPGILEEMKTVICSIAQMFASKYGEDLQPYLGEFVTSVWNLLTTTGKAPKFDLLISNAINFLSCVASKDPNRNLFEAPDVLDGICKRVILPNMEFRLTDEELFEDNPEEYIRRDVEGSDVDTRRRAACDLVRALSKFFETKMTQVFGTYIQTMLASYAADPEKNWRNKDAAIYLVIALASKGATQKYGTTQTNPLVNLSDFFHQNIVPDLRSTNVNELPVLKADAIKYVMTFRSQLGHGELLASIPCLINLLTASSQVIHSYAAIALDKILSMETADTKKPVIQKEELSPFAESLLSNLLLAFSLPGSGENDHLMRTLMKSLLALREQAVPYLTPVVTQLIERLKLAVKSPSKPVYNHYIFESLSVAISIVCKVTPAAVAAFEDLLFPVFQEVLTQDVQDFVPYVFQVLALLLELRSAMQGADSPNRTIPDAYMALYPLLLTPVLWESSANIIGLARLIQAYLKLNSKEICTRIGKLDALLGVFQKLISWPKYDQEGLNLLSTIVAEIPKEYIDAYLKQIFFVIFQRLSSKKTVQYVKGLIVFFSYFAICRSPQNLIEIINGLQPNMFDMVVERVFIAELQKVSQKSERKISAVGISLILCSTDLVVSSPELWAKLLEGLLAFFELPVQETENEFLLSFDAEESLHSGGFVKLQHAAKLEEDPVPQVSNVVANFIMLLRKACEAKPGFYPNVISKMSPAAQSVLQKYLSAFNVSLL</sequence>
<dbReference type="FunFam" id="1.25.10.10:FF:000057">
    <property type="entry name" value="Exportin-2 isoform 1"/>
    <property type="match status" value="1"/>
</dbReference>
<dbReference type="Pfam" id="PF03378">
    <property type="entry name" value="CAS_CSE1"/>
    <property type="match status" value="1"/>
</dbReference>
<dbReference type="GO" id="GO:0006611">
    <property type="term" value="P:protein export from nucleus"/>
    <property type="evidence" value="ECO:0007669"/>
    <property type="project" value="TreeGrafter"/>
</dbReference>
<evidence type="ECO:0000313" key="11">
    <source>
        <dbReference type="EMBL" id="KAK2703015.1"/>
    </source>
</evidence>
<evidence type="ECO:0000256" key="8">
    <source>
        <dbReference type="ARBA" id="ARBA00023242"/>
    </source>
</evidence>
<feature type="domain" description="Importin N-terminal" evidence="10">
    <location>
        <begin position="29"/>
        <end position="103"/>
    </location>
</feature>
<evidence type="ECO:0000259" key="10">
    <source>
        <dbReference type="PROSITE" id="PS50166"/>
    </source>
</evidence>
<dbReference type="Gene3D" id="1.25.10.10">
    <property type="entry name" value="Leucine-rich Repeat Variant"/>
    <property type="match status" value="1"/>
</dbReference>
<keyword evidence="7" id="KW-0653">Protein transport</keyword>
<evidence type="ECO:0000256" key="9">
    <source>
        <dbReference type="ARBA" id="ARBA00030693"/>
    </source>
</evidence>
<dbReference type="GO" id="GO:0006606">
    <property type="term" value="P:protein import into nucleus"/>
    <property type="evidence" value="ECO:0007669"/>
    <property type="project" value="TreeGrafter"/>
</dbReference>
<dbReference type="InterPro" id="IPR011989">
    <property type="entry name" value="ARM-like"/>
</dbReference>
<dbReference type="SMART" id="SM00913">
    <property type="entry name" value="IBN_N"/>
    <property type="match status" value="1"/>
</dbReference>
<dbReference type="InterPro" id="IPR005043">
    <property type="entry name" value="XPO2_C"/>
</dbReference>
<evidence type="ECO:0000256" key="7">
    <source>
        <dbReference type="ARBA" id="ARBA00022927"/>
    </source>
</evidence>
<reference evidence="11" key="1">
    <citation type="submission" date="2023-07" db="EMBL/GenBank/DDBJ databases">
        <title>Chromosome-level genome assembly of Artemia franciscana.</title>
        <authorList>
            <person name="Jo E."/>
        </authorList>
    </citation>
    <scope>NUCLEOTIDE SEQUENCE</scope>
    <source>
        <tissue evidence="11">Whole body</tissue>
    </source>
</reference>
<dbReference type="Proteomes" id="UP001187531">
    <property type="component" value="Unassembled WGS sequence"/>
</dbReference>
<dbReference type="SUPFAM" id="SSF48371">
    <property type="entry name" value="ARM repeat"/>
    <property type="match status" value="1"/>
</dbReference>
<dbReference type="GO" id="GO:0005635">
    <property type="term" value="C:nuclear envelope"/>
    <property type="evidence" value="ECO:0007669"/>
    <property type="project" value="TreeGrafter"/>
</dbReference>
<comment type="similarity">
    <text evidence="3">Belongs to the XPO2/CSE1 family.</text>
</comment>
<dbReference type="InterPro" id="IPR013713">
    <property type="entry name" value="XPO2_central"/>
</dbReference>
<evidence type="ECO:0000256" key="1">
    <source>
        <dbReference type="ARBA" id="ARBA00004123"/>
    </source>
</evidence>
<keyword evidence="6" id="KW-0963">Cytoplasm</keyword>
<keyword evidence="5" id="KW-0813">Transport</keyword>
<dbReference type="GO" id="GO:0005829">
    <property type="term" value="C:cytosol"/>
    <property type="evidence" value="ECO:0007669"/>
    <property type="project" value="TreeGrafter"/>
</dbReference>
<gene>
    <name evidence="11" type="ORF">QYM36_018416</name>
</gene>
<proteinExistence type="inferred from homology"/>
<evidence type="ECO:0000313" key="12">
    <source>
        <dbReference type="Proteomes" id="UP001187531"/>
    </source>
</evidence>
<dbReference type="GO" id="GO:0005049">
    <property type="term" value="F:nuclear export signal receptor activity"/>
    <property type="evidence" value="ECO:0007669"/>
    <property type="project" value="TreeGrafter"/>
</dbReference>
<dbReference type="AlphaFoldDB" id="A0AA88H2F6"/>
<comment type="caution">
    <text evidence="11">The sequence shown here is derived from an EMBL/GenBank/DDBJ whole genome shotgun (WGS) entry which is preliminary data.</text>
</comment>
<accession>A0AA88H2F6</accession>
<evidence type="ECO:0000256" key="4">
    <source>
        <dbReference type="ARBA" id="ARBA00018945"/>
    </source>
</evidence>
<dbReference type="PANTHER" id="PTHR10997">
    <property type="entry name" value="IMPORTIN-7, 8, 11"/>
    <property type="match status" value="1"/>
</dbReference>
<evidence type="ECO:0000256" key="5">
    <source>
        <dbReference type="ARBA" id="ARBA00022448"/>
    </source>
</evidence>
<keyword evidence="8" id="KW-0539">Nucleus</keyword>
<dbReference type="GO" id="GO:0031267">
    <property type="term" value="F:small GTPase binding"/>
    <property type="evidence" value="ECO:0007669"/>
    <property type="project" value="InterPro"/>
</dbReference>
<comment type="subcellular location">
    <subcellularLocation>
        <location evidence="2">Cytoplasm</location>
    </subcellularLocation>
    <subcellularLocation>
        <location evidence="1">Nucleus</location>
    </subcellularLocation>
</comment>
<dbReference type="InterPro" id="IPR016024">
    <property type="entry name" value="ARM-type_fold"/>
</dbReference>
<dbReference type="Pfam" id="PF08506">
    <property type="entry name" value="Cse1"/>
    <property type="match status" value="1"/>
</dbReference>
<protein>
    <recommendedName>
        <fullName evidence="4">Exportin-2</fullName>
    </recommendedName>
    <alternativeName>
        <fullName evidence="9">Importin-alpha re-exporter</fullName>
    </alternativeName>
</protein>
<organism evidence="11 12">
    <name type="scientific">Artemia franciscana</name>
    <name type="common">Brine shrimp</name>
    <name type="synonym">Artemia sanfranciscana</name>
    <dbReference type="NCBI Taxonomy" id="6661"/>
    <lineage>
        <taxon>Eukaryota</taxon>
        <taxon>Metazoa</taxon>
        <taxon>Ecdysozoa</taxon>
        <taxon>Arthropoda</taxon>
        <taxon>Crustacea</taxon>
        <taxon>Branchiopoda</taxon>
        <taxon>Anostraca</taxon>
        <taxon>Artemiidae</taxon>
        <taxon>Artemia</taxon>
    </lineage>
</organism>
<dbReference type="PANTHER" id="PTHR10997:SF8">
    <property type="entry name" value="EXPORTIN-2"/>
    <property type="match status" value="1"/>
</dbReference>
<keyword evidence="12" id="KW-1185">Reference proteome</keyword>
<dbReference type="EMBL" id="JAVRJZ010000124">
    <property type="protein sequence ID" value="KAK2703015.1"/>
    <property type="molecule type" value="Genomic_DNA"/>
</dbReference>
<evidence type="ECO:0000256" key="2">
    <source>
        <dbReference type="ARBA" id="ARBA00004496"/>
    </source>
</evidence>
<evidence type="ECO:0000256" key="3">
    <source>
        <dbReference type="ARBA" id="ARBA00008669"/>
    </source>
</evidence>
<dbReference type="PROSITE" id="PS50166">
    <property type="entry name" value="IMPORTIN_B_NT"/>
    <property type="match status" value="1"/>
</dbReference>
<name>A0AA88H2F6_ARTSF</name>
<evidence type="ECO:0000256" key="6">
    <source>
        <dbReference type="ARBA" id="ARBA00022490"/>
    </source>
</evidence>